<dbReference type="PROSITE" id="PS50932">
    <property type="entry name" value="HTH_LACI_2"/>
    <property type="match status" value="1"/>
</dbReference>
<dbReference type="SUPFAM" id="SSF47413">
    <property type="entry name" value="lambda repressor-like DNA-binding domains"/>
    <property type="match status" value="1"/>
</dbReference>
<organism evidence="5 6">
    <name type="scientific">Thermoactinomyces daqus</name>
    <dbReference type="NCBI Taxonomy" id="1329516"/>
    <lineage>
        <taxon>Bacteria</taxon>
        <taxon>Bacillati</taxon>
        <taxon>Bacillota</taxon>
        <taxon>Bacilli</taxon>
        <taxon>Bacillales</taxon>
        <taxon>Thermoactinomycetaceae</taxon>
        <taxon>Thermoactinomyces</taxon>
    </lineage>
</organism>
<dbReference type="InterPro" id="IPR010982">
    <property type="entry name" value="Lambda_DNA-bd_dom_sf"/>
</dbReference>
<dbReference type="GO" id="GO:0003700">
    <property type="term" value="F:DNA-binding transcription factor activity"/>
    <property type="evidence" value="ECO:0007669"/>
    <property type="project" value="TreeGrafter"/>
</dbReference>
<dbReference type="EMBL" id="JACEIP010000028">
    <property type="protein sequence ID" value="MBA4544088.1"/>
    <property type="molecule type" value="Genomic_DNA"/>
</dbReference>
<dbReference type="Proteomes" id="UP000530514">
    <property type="component" value="Unassembled WGS sequence"/>
</dbReference>
<evidence type="ECO:0000313" key="5">
    <source>
        <dbReference type="EMBL" id="MBA4544088.1"/>
    </source>
</evidence>
<feature type="domain" description="HTH lacI-type" evidence="4">
    <location>
        <begin position="2"/>
        <end position="56"/>
    </location>
</feature>
<dbReference type="Pfam" id="PF00356">
    <property type="entry name" value="LacI"/>
    <property type="match status" value="1"/>
</dbReference>
<keyword evidence="1" id="KW-0805">Transcription regulation</keyword>
<dbReference type="Gene3D" id="3.40.50.2300">
    <property type="match status" value="2"/>
</dbReference>
<sequence length="325" mass="36875">MANIRQIAKEAGVSVTTVSRVLNNHAYVSEEKRKAVLEAINRLNYSRNLNAIHLIKGKTNIVGVMLPYINHAYFARLLEGIASEALRSNYQLILFQTDYNPEEEMKALNMLKMKQIDGLIICSKALEWGQIEPFTEDGPVLACEDTGDAAISSIYIDHYAGFQQGLFYLMERGHRHIGYCLGRVNSNNSQARRNAYVDALAFIDEVVREEWMFYQCYSIEDGVKVANKLLTMKERPTALLVASDQVAVGIMMEAEKNGIRIPEDLAIIGFDNQPIAEVFDLTTIDNQLFEMGSSAFRIVHNQITKKKREPQKCKLEFRLIERSTV</sequence>
<keyword evidence="3" id="KW-0804">Transcription</keyword>
<protein>
    <submittedName>
        <fullName evidence="5">LacI family DNA-binding transcriptional regulator</fullName>
    </submittedName>
</protein>
<dbReference type="OrthoDB" id="9798934at2"/>
<accession>A0A7W1XCK3</accession>
<evidence type="ECO:0000259" key="4">
    <source>
        <dbReference type="PROSITE" id="PS50932"/>
    </source>
</evidence>
<dbReference type="CDD" id="cd06286">
    <property type="entry name" value="PBP1_CcpB-like"/>
    <property type="match status" value="1"/>
</dbReference>
<proteinExistence type="predicted"/>
<dbReference type="SMART" id="SM00354">
    <property type="entry name" value="HTH_LACI"/>
    <property type="match status" value="1"/>
</dbReference>
<evidence type="ECO:0000256" key="3">
    <source>
        <dbReference type="ARBA" id="ARBA00023163"/>
    </source>
</evidence>
<dbReference type="InterPro" id="IPR000843">
    <property type="entry name" value="HTH_LacI"/>
</dbReference>
<keyword evidence="2 5" id="KW-0238">DNA-binding</keyword>
<evidence type="ECO:0000256" key="1">
    <source>
        <dbReference type="ARBA" id="ARBA00023015"/>
    </source>
</evidence>
<dbReference type="PANTHER" id="PTHR30146:SF105">
    <property type="entry name" value="CATABOLITE CONTROL PROTEIN B"/>
    <property type="match status" value="1"/>
</dbReference>
<dbReference type="AlphaFoldDB" id="A0A7W1XCK3"/>
<keyword evidence="6" id="KW-1185">Reference proteome</keyword>
<dbReference type="InterPro" id="IPR001761">
    <property type="entry name" value="Peripla_BP/Lac1_sug-bd_dom"/>
</dbReference>
<dbReference type="CDD" id="cd01392">
    <property type="entry name" value="HTH_LacI"/>
    <property type="match status" value="1"/>
</dbReference>
<dbReference type="Gene3D" id="1.10.260.40">
    <property type="entry name" value="lambda repressor-like DNA-binding domains"/>
    <property type="match status" value="1"/>
</dbReference>
<name>A0A7W1XCK3_9BACL</name>
<dbReference type="GO" id="GO:0000976">
    <property type="term" value="F:transcription cis-regulatory region binding"/>
    <property type="evidence" value="ECO:0007669"/>
    <property type="project" value="TreeGrafter"/>
</dbReference>
<evidence type="ECO:0000256" key="2">
    <source>
        <dbReference type="ARBA" id="ARBA00023125"/>
    </source>
</evidence>
<dbReference type="InterPro" id="IPR028082">
    <property type="entry name" value="Peripla_BP_I"/>
</dbReference>
<dbReference type="PRINTS" id="PR00036">
    <property type="entry name" value="HTHLACI"/>
</dbReference>
<reference evidence="5 6" key="1">
    <citation type="submission" date="2020-07" db="EMBL/GenBank/DDBJ databases">
        <authorList>
            <person name="Feng H."/>
        </authorList>
    </citation>
    <scope>NUCLEOTIDE SEQUENCE [LARGE SCALE GENOMIC DNA]</scope>
    <source>
        <strain evidence="6">s-11</strain>
    </source>
</reference>
<dbReference type="Pfam" id="PF00532">
    <property type="entry name" value="Peripla_BP_1"/>
    <property type="match status" value="1"/>
</dbReference>
<comment type="caution">
    <text evidence="5">The sequence shown here is derived from an EMBL/GenBank/DDBJ whole genome shotgun (WGS) entry which is preliminary data.</text>
</comment>
<dbReference type="SUPFAM" id="SSF53822">
    <property type="entry name" value="Periplasmic binding protein-like I"/>
    <property type="match status" value="1"/>
</dbReference>
<gene>
    <name evidence="5" type="ORF">H1164_14475</name>
</gene>
<evidence type="ECO:0000313" key="6">
    <source>
        <dbReference type="Proteomes" id="UP000530514"/>
    </source>
</evidence>
<dbReference type="RefSeq" id="WP_033101505.1">
    <property type="nucleotide sequence ID" value="NZ_JACEIP010000028.1"/>
</dbReference>
<dbReference type="PANTHER" id="PTHR30146">
    <property type="entry name" value="LACI-RELATED TRANSCRIPTIONAL REPRESSOR"/>
    <property type="match status" value="1"/>
</dbReference>